<gene>
    <name evidence="1" type="ORF">H8B09_03485</name>
</gene>
<dbReference type="Proteomes" id="UP000609346">
    <property type="component" value="Unassembled WGS sequence"/>
</dbReference>
<accession>A0ABR8MP89</accession>
<evidence type="ECO:0000313" key="2">
    <source>
        <dbReference type="Proteomes" id="UP000609346"/>
    </source>
</evidence>
<organism evidence="1 2">
    <name type="scientific">Paenibacillus terricola</name>
    <dbReference type="NCBI Taxonomy" id="2763503"/>
    <lineage>
        <taxon>Bacteria</taxon>
        <taxon>Bacillati</taxon>
        <taxon>Bacillota</taxon>
        <taxon>Bacilli</taxon>
        <taxon>Bacillales</taxon>
        <taxon>Paenibacillaceae</taxon>
        <taxon>Paenibacillus</taxon>
    </lineage>
</organism>
<protein>
    <submittedName>
        <fullName evidence="1">Uncharacterized protein</fullName>
    </submittedName>
</protein>
<proteinExistence type="predicted"/>
<reference evidence="1 2" key="1">
    <citation type="submission" date="2020-09" db="EMBL/GenBank/DDBJ databases">
        <title>Paenibacillus sp. strain PR3 16S rRNA gene Genome sequencing and assembly.</title>
        <authorList>
            <person name="Kim J."/>
        </authorList>
    </citation>
    <scope>NUCLEOTIDE SEQUENCE [LARGE SCALE GENOMIC DNA]</scope>
    <source>
        <strain evidence="1 2">PR3</strain>
    </source>
</reference>
<keyword evidence="2" id="KW-1185">Reference proteome</keyword>
<comment type="caution">
    <text evidence="1">The sequence shown here is derived from an EMBL/GenBank/DDBJ whole genome shotgun (WGS) entry which is preliminary data.</text>
</comment>
<evidence type="ECO:0000313" key="1">
    <source>
        <dbReference type="EMBL" id="MBD3917802.1"/>
    </source>
</evidence>
<dbReference type="RefSeq" id="WP_191202065.1">
    <property type="nucleotide sequence ID" value="NZ_JACXZA010000001.1"/>
</dbReference>
<sequence>MAIALDTRRVLPIAEPDIATYAHNAYFNSILYTDEIAMRWVYSNHVQLKVTLFPNGTEGNSLFVDFTTPCPFSAYISFLQGSEQMTRDSVKETGSFTDFVRNRVSRGFYVFASLDEYYIPGSLSYNNRYFVHSMMIHGYDDELKKFHVMGFFANQKLASRLIDYEDVERSFANIEGFFSEDFHRMVHLIRINEERRKGMSFKLYWVMEQLQDYLNAKPTTYANYAMDELPPFPSMYGIDVYGELIRRVDDHLNGKDVVDHRPLLILWEHKRVMNARLDYMEQNEIFQFDRQVREGYERIEQSALVMKNLILKFWLSQDMRFLQQLRERLVQMEQDERVIMTSMLEQYAANPQGRVKENGAYAF</sequence>
<name>A0ABR8MP89_9BACL</name>
<dbReference type="EMBL" id="JACXZA010000001">
    <property type="protein sequence ID" value="MBD3917802.1"/>
    <property type="molecule type" value="Genomic_DNA"/>
</dbReference>